<dbReference type="HOGENOM" id="CLU_2214745_0_0_1"/>
<dbReference type="EMBL" id="CM001888">
    <property type="protein sequence ID" value="EOY18492.1"/>
    <property type="molecule type" value="Genomic_DNA"/>
</dbReference>
<dbReference type="AlphaFoldDB" id="A0A061FP78"/>
<dbReference type="Gramene" id="EOY18492">
    <property type="protein sequence ID" value="EOY18492"/>
    <property type="gene ID" value="TCM_043043"/>
</dbReference>
<dbReference type="InParanoid" id="A0A061FP78"/>
<evidence type="ECO:0000313" key="2">
    <source>
        <dbReference type="Proteomes" id="UP000026915"/>
    </source>
</evidence>
<evidence type="ECO:0000313" key="1">
    <source>
        <dbReference type="EMBL" id="EOY18492.1"/>
    </source>
</evidence>
<sequence>MSKVFQSVNGGDFFQIKNRACTEHYIVLISLVPTFTRMLCEFKLLNFFPKIVSEIKIRLEETFLHPTHLSTDAKETKIPSPVTALANLDWIRNVETTLYIELFTNTH</sequence>
<name>A0A061FP78_THECC</name>
<accession>A0A061FP78</accession>
<reference evidence="1 2" key="1">
    <citation type="journal article" date="2013" name="Genome Biol.">
        <title>The genome sequence of the most widely cultivated cacao type and its use to identify candidate genes regulating pod color.</title>
        <authorList>
            <person name="Motamayor J.C."/>
            <person name="Mockaitis K."/>
            <person name="Schmutz J."/>
            <person name="Haiminen N."/>
            <person name="Iii D.L."/>
            <person name="Cornejo O."/>
            <person name="Findley S.D."/>
            <person name="Zheng P."/>
            <person name="Utro F."/>
            <person name="Royaert S."/>
            <person name="Saski C."/>
            <person name="Jenkins J."/>
            <person name="Podicheti R."/>
            <person name="Zhao M."/>
            <person name="Scheffler B.E."/>
            <person name="Stack J.C."/>
            <person name="Feltus F.A."/>
            <person name="Mustiga G.M."/>
            <person name="Amores F."/>
            <person name="Phillips W."/>
            <person name="Marelli J.P."/>
            <person name="May G.D."/>
            <person name="Shapiro H."/>
            <person name="Ma J."/>
            <person name="Bustamante C.D."/>
            <person name="Schnell R.J."/>
            <person name="Main D."/>
            <person name="Gilbert D."/>
            <person name="Parida L."/>
            <person name="Kuhn D.N."/>
        </authorList>
    </citation>
    <scope>NUCLEOTIDE SEQUENCE [LARGE SCALE GENOMIC DNA]</scope>
    <source>
        <strain evidence="2">cv. Matina 1-6</strain>
    </source>
</reference>
<protein>
    <submittedName>
        <fullName evidence="1">Uncharacterized protein</fullName>
    </submittedName>
</protein>
<organism evidence="1 2">
    <name type="scientific">Theobroma cacao</name>
    <name type="common">Cacao</name>
    <name type="synonym">Cocoa</name>
    <dbReference type="NCBI Taxonomy" id="3641"/>
    <lineage>
        <taxon>Eukaryota</taxon>
        <taxon>Viridiplantae</taxon>
        <taxon>Streptophyta</taxon>
        <taxon>Embryophyta</taxon>
        <taxon>Tracheophyta</taxon>
        <taxon>Spermatophyta</taxon>
        <taxon>Magnoliopsida</taxon>
        <taxon>eudicotyledons</taxon>
        <taxon>Gunneridae</taxon>
        <taxon>Pentapetalae</taxon>
        <taxon>rosids</taxon>
        <taxon>malvids</taxon>
        <taxon>Malvales</taxon>
        <taxon>Malvaceae</taxon>
        <taxon>Byttnerioideae</taxon>
        <taxon>Theobroma</taxon>
    </lineage>
</organism>
<proteinExistence type="predicted"/>
<gene>
    <name evidence="1" type="ORF">TCM_043043</name>
</gene>
<dbReference type="Proteomes" id="UP000026915">
    <property type="component" value="Chromosome 10"/>
</dbReference>
<keyword evidence="2" id="KW-1185">Reference proteome</keyword>